<evidence type="ECO:0000313" key="1">
    <source>
        <dbReference type="EMBL" id="KAG7559733.1"/>
    </source>
</evidence>
<dbReference type="Pfam" id="PF14299">
    <property type="entry name" value="PP2"/>
    <property type="match status" value="1"/>
</dbReference>
<dbReference type="PANTHER" id="PTHR32278">
    <property type="entry name" value="F-BOX DOMAIN-CONTAINING PROTEIN"/>
    <property type="match status" value="1"/>
</dbReference>
<gene>
    <name evidence="1" type="ORF">ISN45_Aa05g013170</name>
</gene>
<evidence type="ECO:0000313" key="2">
    <source>
        <dbReference type="Proteomes" id="UP000694240"/>
    </source>
</evidence>
<dbReference type="EMBL" id="JAEFBK010000010">
    <property type="protein sequence ID" value="KAG7559733.1"/>
    <property type="molecule type" value="Genomic_DNA"/>
</dbReference>
<organism evidence="1 2">
    <name type="scientific">Arabidopsis thaliana x Arabidopsis arenosa</name>
    <dbReference type="NCBI Taxonomy" id="1240361"/>
    <lineage>
        <taxon>Eukaryota</taxon>
        <taxon>Viridiplantae</taxon>
        <taxon>Streptophyta</taxon>
        <taxon>Embryophyta</taxon>
        <taxon>Tracheophyta</taxon>
        <taxon>Spermatophyta</taxon>
        <taxon>Magnoliopsida</taxon>
        <taxon>eudicotyledons</taxon>
        <taxon>Gunneridae</taxon>
        <taxon>Pentapetalae</taxon>
        <taxon>rosids</taxon>
        <taxon>malvids</taxon>
        <taxon>Brassicales</taxon>
        <taxon>Brassicaceae</taxon>
        <taxon>Camelineae</taxon>
        <taxon>Arabidopsis</taxon>
    </lineage>
</organism>
<dbReference type="PANTHER" id="PTHR32278:SF119">
    <property type="entry name" value="F-BOX PROTEIN PP2-B10-RELATED"/>
    <property type="match status" value="1"/>
</dbReference>
<reference evidence="1 2" key="1">
    <citation type="submission" date="2020-12" db="EMBL/GenBank/DDBJ databases">
        <title>Concerted genomic and epigenomic changes stabilize Arabidopsis allopolyploids.</title>
        <authorList>
            <person name="Chen Z."/>
        </authorList>
    </citation>
    <scope>NUCLEOTIDE SEQUENCE [LARGE SCALE GENOMIC DNA]</scope>
    <source>
        <strain evidence="1">Allo738</strain>
        <tissue evidence="1">Leaf</tissue>
    </source>
</reference>
<accession>A0A8T1ZLZ9</accession>
<dbReference type="InterPro" id="IPR025886">
    <property type="entry name" value="PP2-like"/>
</dbReference>
<proteinExistence type="predicted"/>
<name>A0A8T1ZLZ9_9BRAS</name>
<dbReference type="Proteomes" id="UP000694240">
    <property type="component" value="Chromosome 10"/>
</dbReference>
<protein>
    <submittedName>
        <fullName evidence="1">Phloem protein 2-like</fullName>
    </submittedName>
</protein>
<sequence>MLSVMNLSILGGDFLHFWDWHPYHESRFGNIAELLKVRRFEIRGRMNTRDLYPRTPCSVYVVLKIADNYSGFGDVAIEAVVGVVGQEPSRRSICFDEFLSKDRGRTRIQDVWMEIELGEFFNEGGLIDGDEIKMSALESHEQLHWKCGLIIQGIEIRPTKIR</sequence>
<dbReference type="AlphaFoldDB" id="A0A8T1ZLZ9"/>
<keyword evidence="2" id="KW-1185">Reference proteome</keyword>
<comment type="caution">
    <text evidence="1">The sequence shown here is derived from an EMBL/GenBank/DDBJ whole genome shotgun (WGS) entry which is preliminary data.</text>
</comment>